<feature type="domain" description="Peptidase M14" evidence="15">
    <location>
        <begin position="129"/>
        <end position="433"/>
    </location>
</feature>
<evidence type="ECO:0000256" key="7">
    <source>
        <dbReference type="ARBA" id="ARBA00022729"/>
    </source>
</evidence>
<evidence type="ECO:0000256" key="4">
    <source>
        <dbReference type="ARBA" id="ARBA00022645"/>
    </source>
</evidence>
<evidence type="ECO:0000313" key="16">
    <source>
        <dbReference type="EMBL" id="CAH3041487.1"/>
    </source>
</evidence>
<protein>
    <recommendedName>
        <fullName evidence="15">Peptidase M14 domain-containing protein</fullName>
    </recommendedName>
</protein>
<dbReference type="PRINTS" id="PR00765">
    <property type="entry name" value="CRBOXYPTASEA"/>
</dbReference>
<reference evidence="16 17" key="1">
    <citation type="submission" date="2022-05" db="EMBL/GenBank/DDBJ databases">
        <authorList>
            <consortium name="Genoscope - CEA"/>
            <person name="William W."/>
        </authorList>
    </citation>
    <scope>NUCLEOTIDE SEQUENCE [LARGE SCALE GENOMIC DNA]</scope>
</reference>
<dbReference type="InterPro" id="IPR000834">
    <property type="entry name" value="Peptidase_M14"/>
</dbReference>
<keyword evidence="9" id="KW-0862">Zinc</keyword>
<comment type="caution">
    <text evidence="16">The sequence shown here is derived from an EMBL/GenBank/DDBJ whole genome shotgun (WGS) entry which is preliminary data.</text>
</comment>
<gene>
    <name evidence="16" type="ORF">PEVE_00040319</name>
</gene>
<name>A0ABN8N2E5_9CNID</name>
<evidence type="ECO:0000256" key="12">
    <source>
        <dbReference type="ARBA" id="ARBA00023145"/>
    </source>
</evidence>
<comment type="cofactor">
    <cofactor evidence="1">
        <name>Zn(2+)</name>
        <dbReference type="ChEBI" id="CHEBI:29105"/>
    </cofactor>
</comment>
<keyword evidence="13" id="KW-1015">Disulfide bond</keyword>
<keyword evidence="7" id="KW-0732">Signal</keyword>
<keyword evidence="8" id="KW-0378">Hydrolase</keyword>
<evidence type="ECO:0000256" key="3">
    <source>
        <dbReference type="ARBA" id="ARBA00005988"/>
    </source>
</evidence>
<evidence type="ECO:0000256" key="13">
    <source>
        <dbReference type="ARBA" id="ARBA00023157"/>
    </source>
</evidence>
<dbReference type="Gene3D" id="3.40.630.10">
    <property type="entry name" value="Zn peptidases"/>
    <property type="match status" value="1"/>
</dbReference>
<evidence type="ECO:0000256" key="6">
    <source>
        <dbReference type="ARBA" id="ARBA00022723"/>
    </source>
</evidence>
<organism evidence="16 17">
    <name type="scientific">Porites evermanni</name>
    <dbReference type="NCBI Taxonomy" id="104178"/>
    <lineage>
        <taxon>Eukaryota</taxon>
        <taxon>Metazoa</taxon>
        <taxon>Cnidaria</taxon>
        <taxon>Anthozoa</taxon>
        <taxon>Hexacorallia</taxon>
        <taxon>Scleractinia</taxon>
        <taxon>Fungiina</taxon>
        <taxon>Poritidae</taxon>
        <taxon>Porites</taxon>
    </lineage>
</organism>
<evidence type="ECO:0000256" key="9">
    <source>
        <dbReference type="ARBA" id="ARBA00022833"/>
    </source>
</evidence>
<dbReference type="CDD" id="cd03860">
    <property type="entry name" value="M14_CP_A-B_like"/>
    <property type="match status" value="1"/>
</dbReference>
<dbReference type="Proteomes" id="UP001159427">
    <property type="component" value="Unassembled WGS sequence"/>
</dbReference>
<dbReference type="EMBL" id="CALNXI010000731">
    <property type="protein sequence ID" value="CAH3041487.1"/>
    <property type="molecule type" value="Genomic_DNA"/>
</dbReference>
<dbReference type="PANTHER" id="PTHR11705">
    <property type="entry name" value="PROTEASE FAMILY M14 CARBOXYPEPTIDASE A,B"/>
    <property type="match status" value="1"/>
</dbReference>
<evidence type="ECO:0000256" key="10">
    <source>
        <dbReference type="ARBA" id="ARBA00023026"/>
    </source>
</evidence>
<dbReference type="InterPro" id="IPR036990">
    <property type="entry name" value="M14A-like_propep"/>
</dbReference>
<dbReference type="SMART" id="SM00631">
    <property type="entry name" value="Zn_pept"/>
    <property type="match status" value="1"/>
</dbReference>
<feature type="active site" description="Proton donor/acceptor" evidence="14">
    <location>
        <position position="397"/>
    </location>
</feature>
<evidence type="ECO:0000256" key="8">
    <source>
        <dbReference type="ARBA" id="ARBA00022801"/>
    </source>
</evidence>
<dbReference type="SUPFAM" id="SSF54897">
    <property type="entry name" value="Protease propeptides/inhibitors"/>
    <property type="match status" value="1"/>
</dbReference>
<dbReference type="SUPFAM" id="SSF53187">
    <property type="entry name" value="Zn-dependent exopeptidases"/>
    <property type="match status" value="1"/>
</dbReference>
<evidence type="ECO:0000313" key="17">
    <source>
        <dbReference type="Proteomes" id="UP001159427"/>
    </source>
</evidence>
<keyword evidence="10" id="KW-0843">Virulence</keyword>
<comment type="similarity">
    <text evidence="3 14">Belongs to the peptidase M14 family.</text>
</comment>
<evidence type="ECO:0000256" key="14">
    <source>
        <dbReference type="PROSITE-ProRule" id="PRU01379"/>
    </source>
</evidence>
<dbReference type="Pfam" id="PF02244">
    <property type="entry name" value="Propep_M14"/>
    <property type="match status" value="1"/>
</dbReference>
<sequence length="450" mass="51150">MKAVGGLNLNFLQFGVAILAIIASQHLSHSLRLFDRHKVLRVQPQTEDHVSSLRELLQSWNGALDVWKQSSIPGEEVHVHLGPDAIEDFKSDLTKRSLKFETMIEDTQALIDNEGMCCSEGDEDNFDSCYHTVNEIHDELFRLRKEYPDLVKLVNVGKSYEKQDMLGIEIKQNTPDASERGLVFILCGIHAREWISPATCMYILRQLLESKESDEGVANMVNSFNWFFLPVFNVDGYRFTQEVDRLWRKNRRPILLTGSGKAVGVDLNRNFATENWGLNDCVSKANCETYPGDKPFSEIETQTVAAYLKSRASELVSFFDIHSYSQLWMAPWGNKNGTPAEYNLMRRVMKAGTEAIRSTSGKAFKFGPTYQTIYPAYGITIDYVYDTLGVTHSYTIELRPSDKDDNGFILPACQIIDSGKEIMAAFKAITPIMAENPKRKVKRDRKLRSQ</sequence>
<dbReference type="Pfam" id="PF00246">
    <property type="entry name" value="Peptidase_M14"/>
    <property type="match status" value="1"/>
</dbReference>
<evidence type="ECO:0000256" key="2">
    <source>
        <dbReference type="ARBA" id="ARBA00003091"/>
    </source>
</evidence>
<dbReference type="Gene3D" id="3.30.70.340">
    <property type="entry name" value="Metallocarboxypeptidase-like"/>
    <property type="match status" value="1"/>
</dbReference>
<evidence type="ECO:0000256" key="11">
    <source>
        <dbReference type="ARBA" id="ARBA00023049"/>
    </source>
</evidence>
<dbReference type="InterPro" id="IPR003146">
    <property type="entry name" value="M14A_act_pep"/>
</dbReference>
<keyword evidence="11" id="KW-0482">Metalloprotease</keyword>
<proteinExistence type="inferred from homology"/>
<keyword evidence="5" id="KW-0645">Protease</keyword>
<keyword evidence="17" id="KW-1185">Reference proteome</keyword>
<evidence type="ECO:0000259" key="15">
    <source>
        <dbReference type="PROSITE" id="PS52035"/>
    </source>
</evidence>
<evidence type="ECO:0000256" key="5">
    <source>
        <dbReference type="ARBA" id="ARBA00022670"/>
    </source>
</evidence>
<comment type="function">
    <text evidence="2">Extracellular metalloprotease that contributes to pathogenicity.</text>
</comment>
<dbReference type="PANTHER" id="PTHR11705:SF143">
    <property type="entry name" value="SLL0236 PROTEIN"/>
    <property type="match status" value="1"/>
</dbReference>
<keyword evidence="12" id="KW-0865">Zymogen</keyword>
<accession>A0ABN8N2E5</accession>
<evidence type="ECO:0000256" key="1">
    <source>
        <dbReference type="ARBA" id="ARBA00001947"/>
    </source>
</evidence>
<keyword evidence="4" id="KW-0121">Carboxypeptidase</keyword>
<keyword evidence="6" id="KW-0479">Metal-binding</keyword>
<dbReference type="PROSITE" id="PS52035">
    <property type="entry name" value="PEPTIDASE_M14"/>
    <property type="match status" value="1"/>
</dbReference>